<keyword evidence="1" id="KW-1133">Transmembrane helix</keyword>
<keyword evidence="4" id="KW-1185">Reference proteome</keyword>
<feature type="transmembrane region" description="Helical" evidence="1">
    <location>
        <begin position="160"/>
        <end position="181"/>
    </location>
</feature>
<evidence type="ECO:0000259" key="2">
    <source>
        <dbReference type="SMART" id="SM00014"/>
    </source>
</evidence>
<dbReference type="PANTHER" id="PTHR14969:SF13">
    <property type="entry name" value="AT30094P"/>
    <property type="match status" value="1"/>
</dbReference>
<dbReference type="EMBL" id="JBHSSC010000005">
    <property type="protein sequence ID" value="MFC6179954.1"/>
    <property type="molecule type" value="Genomic_DNA"/>
</dbReference>
<feature type="domain" description="Phosphatidic acid phosphatase type 2/haloperoxidase" evidence="2">
    <location>
        <begin position="90"/>
        <end position="202"/>
    </location>
</feature>
<dbReference type="Pfam" id="PF01569">
    <property type="entry name" value="PAP2"/>
    <property type="match status" value="1"/>
</dbReference>
<feature type="transmembrane region" description="Helical" evidence="1">
    <location>
        <begin position="187"/>
        <end position="206"/>
    </location>
</feature>
<feature type="transmembrane region" description="Helical" evidence="1">
    <location>
        <begin position="65"/>
        <end position="82"/>
    </location>
</feature>
<dbReference type="Gene3D" id="1.20.144.10">
    <property type="entry name" value="Phosphatidic acid phosphatase type 2/haloperoxidase"/>
    <property type="match status" value="2"/>
</dbReference>
<protein>
    <submittedName>
        <fullName evidence="3">Phosphatase PAP2 family protein</fullName>
    </submittedName>
</protein>
<dbReference type="Proteomes" id="UP001596282">
    <property type="component" value="Unassembled WGS sequence"/>
</dbReference>
<evidence type="ECO:0000313" key="4">
    <source>
        <dbReference type="Proteomes" id="UP001596282"/>
    </source>
</evidence>
<dbReference type="PANTHER" id="PTHR14969">
    <property type="entry name" value="SPHINGOSINE-1-PHOSPHATE PHOSPHOHYDROLASE"/>
    <property type="match status" value="1"/>
</dbReference>
<dbReference type="InterPro" id="IPR036938">
    <property type="entry name" value="PAP2/HPO_sf"/>
</dbReference>
<gene>
    <name evidence="3" type="ORF">ACFP5Y_01670</name>
</gene>
<comment type="caution">
    <text evidence="3">The sequence shown here is derived from an EMBL/GenBank/DDBJ whole genome shotgun (WGS) entry which is preliminary data.</text>
</comment>
<sequence>MTRHKWRPLDFWMLGLTAFWFFWTGLVAQPAQFIHDFDQAIALPLHHSPQWFQQLMVGYTQLGNPHNLTIITLVLGLGLLMLKQPRATIFLWINTWIFGGYGNYFVKQIIQRPRPTAWRLVQIGGYSYPSGHSTSTTLLIGSLIVIAWDLWPNRYRLKRWLLGIGASLVGLMMVSRIIVGVHYPSDTVGGLILGCCLLYLSVRLTTGRRTGPLNYQSTHQNSSKE</sequence>
<keyword evidence="1" id="KW-0812">Transmembrane</keyword>
<organism evidence="3 4">
    <name type="scientific">Lactiplantibacillus daowaiensis</name>
    <dbReference type="NCBI Taxonomy" id="2559918"/>
    <lineage>
        <taxon>Bacteria</taxon>
        <taxon>Bacillati</taxon>
        <taxon>Bacillota</taxon>
        <taxon>Bacilli</taxon>
        <taxon>Lactobacillales</taxon>
        <taxon>Lactobacillaceae</taxon>
        <taxon>Lactiplantibacillus</taxon>
    </lineage>
</organism>
<accession>A0ABW1RWQ3</accession>
<proteinExistence type="predicted"/>
<dbReference type="SMART" id="SM00014">
    <property type="entry name" value="acidPPc"/>
    <property type="match status" value="1"/>
</dbReference>
<feature type="transmembrane region" description="Helical" evidence="1">
    <location>
        <begin position="89"/>
        <end position="106"/>
    </location>
</feature>
<name>A0ABW1RWQ3_9LACO</name>
<dbReference type="InterPro" id="IPR000326">
    <property type="entry name" value="PAP2/HPO"/>
</dbReference>
<dbReference type="CDD" id="cd03392">
    <property type="entry name" value="PAP2_like_2"/>
    <property type="match status" value="1"/>
</dbReference>
<keyword evidence="1" id="KW-0472">Membrane</keyword>
<reference evidence="4" key="1">
    <citation type="journal article" date="2019" name="Int. J. Syst. Evol. Microbiol.">
        <title>The Global Catalogue of Microorganisms (GCM) 10K type strain sequencing project: providing services to taxonomists for standard genome sequencing and annotation.</title>
        <authorList>
            <consortium name="The Broad Institute Genomics Platform"/>
            <consortium name="The Broad Institute Genome Sequencing Center for Infectious Disease"/>
            <person name="Wu L."/>
            <person name="Ma J."/>
        </authorList>
    </citation>
    <scope>NUCLEOTIDE SEQUENCE [LARGE SCALE GENOMIC DNA]</scope>
    <source>
        <strain evidence="4">CCM 8933</strain>
    </source>
</reference>
<dbReference type="SUPFAM" id="SSF48317">
    <property type="entry name" value="Acid phosphatase/Vanadium-dependent haloperoxidase"/>
    <property type="match status" value="1"/>
</dbReference>
<dbReference type="RefSeq" id="WP_137628128.1">
    <property type="nucleotide sequence ID" value="NZ_BJDJ01000006.1"/>
</dbReference>
<evidence type="ECO:0000313" key="3">
    <source>
        <dbReference type="EMBL" id="MFC6179954.1"/>
    </source>
</evidence>
<evidence type="ECO:0000256" key="1">
    <source>
        <dbReference type="SAM" id="Phobius"/>
    </source>
</evidence>
<feature type="transmembrane region" description="Helical" evidence="1">
    <location>
        <begin position="126"/>
        <end position="148"/>
    </location>
</feature>